<evidence type="ECO:0000256" key="1">
    <source>
        <dbReference type="SAM" id="MobiDB-lite"/>
    </source>
</evidence>
<protein>
    <recommendedName>
        <fullName evidence="5">Major facilitator superfamily (MFS) profile domain-containing protein</fullName>
    </recommendedName>
</protein>
<keyword evidence="4" id="KW-1185">Reference proteome</keyword>
<feature type="region of interest" description="Disordered" evidence="1">
    <location>
        <begin position="336"/>
        <end position="356"/>
    </location>
</feature>
<dbReference type="OrthoDB" id="2985014at2759"/>
<feature type="transmembrane region" description="Helical" evidence="2">
    <location>
        <begin position="29"/>
        <end position="49"/>
    </location>
</feature>
<evidence type="ECO:0000256" key="2">
    <source>
        <dbReference type="SAM" id="Phobius"/>
    </source>
</evidence>
<dbReference type="PANTHER" id="PTHR45757:SF17">
    <property type="entry name" value="MAJOR FACILITATOR SUPERFAMILY (MFS) PROFILE DOMAIN-CONTAINING PROTEIN"/>
    <property type="match status" value="1"/>
</dbReference>
<keyword evidence="2" id="KW-0812">Transmembrane</keyword>
<dbReference type="InterPro" id="IPR011701">
    <property type="entry name" value="MFS"/>
</dbReference>
<feature type="transmembrane region" description="Helical" evidence="2">
    <location>
        <begin position="190"/>
        <end position="214"/>
    </location>
</feature>
<proteinExistence type="predicted"/>
<feature type="transmembrane region" description="Helical" evidence="2">
    <location>
        <begin position="299"/>
        <end position="318"/>
    </location>
</feature>
<feature type="transmembrane region" description="Helical" evidence="2">
    <location>
        <begin position="56"/>
        <end position="75"/>
    </location>
</feature>
<keyword evidence="2" id="KW-0472">Membrane</keyword>
<dbReference type="SUPFAM" id="SSF103473">
    <property type="entry name" value="MFS general substrate transporter"/>
    <property type="match status" value="1"/>
</dbReference>
<dbReference type="STRING" id="2018661.A0A2A2LKY0"/>
<reference evidence="3 4" key="1">
    <citation type="journal article" date="2017" name="Curr. Biol.">
        <title>Genome architecture and evolution of a unichromosomal asexual nematode.</title>
        <authorList>
            <person name="Fradin H."/>
            <person name="Zegar C."/>
            <person name="Gutwein M."/>
            <person name="Lucas J."/>
            <person name="Kovtun M."/>
            <person name="Corcoran D."/>
            <person name="Baugh L.R."/>
            <person name="Kiontke K."/>
            <person name="Gunsalus K."/>
            <person name="Fitch D.H."/>
            <person name="Piano F."/>
        </authorList>
    </citation>
    <scope>NUCLEOTIDE SEQUENCE [LARGE SCALE GENOMIC DNA]</scope>
    <source>
        <strain evidence="3">PF1309</strain>
    </source>
</reference>
<accession>A0A2A2LKY0</accession>
<dbReference type="Proteomes" id="UP000218231">
    <property type="component" value="Unassembled WGS sequence"/>
</dbReference>
<evidence type="ECO:0000313" key="3">
    <source>
        <dbReference type="EMBL" id="PAV86765.1"/>
    </source>
</evidence>
<dbReference type="PANTHER" id="PTHR45757">
    <property type="entry name" value="PROTEIN CBG23364-RELATED"/>
    <property type="match status" value="1"/>
</dbReference>
<dbReference type="GO" id="GO:0016020">
    <property type="term" value="C:membrane"/>
    <property type="evidence" value="ECO:0007669"/>
    <property type="project" value="TreeGrafter"/>
</dbReference>
<dbReference type="AlphaFoldDB" id="A0A2A2LKY0"/>
<gene>
    <name evidence="3" type="ORF">WR25_17129</name>
</gene>
<evidence type="ECO:0008006" key="5">
    <source>
        <dbReference type="Google" id="ProtNLM"/>
    </source>
</evidence>
<dbReference type="EMBL" id="LIAE01006637">
    <property type="protein sequence ID" value="PAV86765.1"/>
    <property type="molecule type" value="Genomic_DNA"/>
</dbReference>
<dbReference type="Gene3D" id="1.20.1250.20">
    <property type="entry name" value="MFS general substrate transporter like domains"/>
    <property type="match status" value="2"/>
</dbReference>
<dbReference type="Pfam" id="PF07690">
    <property type="entry name" value="MFS_1"/>
    <property type="match status" value="2"/>
</dbReference>
<dbReference type="GO" id="GO:0022857">
    <property type="term" value="F:transmembrane transporter activity"/>
    <property type="evidence" value="ECO:0007669"/>
    <property type="project" value="InterPro"/>
</dbReference>
<sequence length="356" mass="40236">MQNDTTDGYIHDGNGTRSVYDYKSWEKQAIIWAVGVGTVVGTFPMNHFCVKYGARFPFLVAGLVSNLATGLLPLAAANSYYILLVVRFLQGFAYSADFAVIGTICVSWSPLDELALFIASLTLCVTPLTWRSSYYLHSAFGLIFFLLWFIFYRDNPANHFLITKKELDHIQKGKNQEEINRPKNIPYKKIFTNVPIMIVMLNAFIEMSVTIFLITYAPTYFNKVLKFDVDTTGYFLSLSILFQLPFKYTAGFISDKCKQYASVVIASIQYMKVIALFVAPLLVLVTVRDETSRSDWRTAFLIIAALMIGATIIAYPIFTDKPADFTKIEADPNLEEKKNEIDESSKSSNDILLESK</sequence>
<organism evidence="3 4">
    <name type="scientific">Diploscapter pachys</name>
    <dbReference type="NCBI Taxonomy" id="2018661"/>
    <lineage>
        <taxon>Eukaryota</taxon>
        <taxon>Metazoa</taxon>
        <taxon>Ecdysozoa</taxon>
        <taxon>Nematoda</taxon>
        <taxon>Chromadorea</taxon>
        <taxon>Rhabditida</taxon>
        <taxon>Rhabditina</taxon>
        <taxon>Rhabditomorpha</taxon>
        <taxon>Rhabditoidea</taxon>
        <taxon>Rhabditidae</taxon>
        <taxon>Diploscapter</taxon>
    </lineage>
</organism>
<evidence type="ECO:0000313" key="4">
    <source>
        <dbReference type="Proteomes" id="UP000218231"/>
    </source>
</evidence>
<comment type="caution">
    <text evidence="3">The sequence shown here is derived from an EMBL/GenBank/DDBJ whole genome shotgun (WGS) entry which is preliminary data.</text>
</comment>
<feature type="transmembrane region" description="Helical" evidence="2">
    <location>
        <begin position="234"/>
        <end position="253"/>
    </location>
</feature>
<keyword evidence="2" id="KW-1133">Transmembrane helix</keyword>
<dbReference type="InterPro" id="IPR036259">
    <property type="entry name" value="MFS_trans_sf"/>
</dbReference>
<feature type="compositionally biased region" description="Basic and acidic residues" evidence="1">
    <location>
        <begin position="336"/>
        <end position="345"/>
    </location>
</feature>
<feature type="transmembrane region" description="Helical" evidence="2">
    <location>
        <begin position="260"/>
        <end position="287"/>
    </location>
</feature>
<feature type="transmembrane region" description="Helical" evidence="2">
    <location>
        <begin position="134"/>
        <end position="152"/>
    </location>
</feature>
<name>A0A2A2LKY0_9BILA</name>